<dbReference type="InterPro" id="IPR020984">
    <property type="entry name" value="Speedy"/>
</dbReference>
<dbReference type="GO" id="GO:0019901">
    <property type="term" value="F:protein kinase binding"/>
    <property type="evidence" value="ECO:0000318"/>
    <property type="project" value="GO_Central"/>
</dbReference>
<reference evidence="4 5" key="1">
    <citation type="journal article" date="2009" name="Science">
        <title>Genome sequence, comparative analysis, and population genetics of the domestic horse.</title>
        <authorList>
            <consortium name="Broad Institute Genome Sequencing Platform"/>
            <consortium name="Broad Institute Whole Genome Assembly Team"/>
            <person name="Wade C.M."/>
            <person name="Giulotto E."/>
            <person name="Sigurdsson S."/>
            <person name="Zoli M."/>
            <person name="Gnerre S."/>
            <person name="Imsland F."/>
            <person name="Lear T.L."/>
            <person name="Adelson D.L."/>
            <person name="Bailey E."/>
            <person name="Bellone R.R."/>
            <person name="Bloecker H."/>
            <person name="Distl O."/>
            <person name="Edgar R.C."/>
            <person name="Garber M."/>
            <person name="Leeb T."/>
            <person name="Mauceli E."/>
            <person name="MacLeod J.N."/>
            <person name="Penedo M.C.T."/>
            <person name="Raison J.M."/>
            <person name="Sharpe T."/>
            <person name="Vogel J."/>
            <person name="Andersson L."/>
            <person name="Antczak D.F."/>
            <person name="Biagi T."/>
            <person name="Binns M.M."/>
            <person name="Chowdhary B.P."/>
            <person name="Coleman S.J."/>
            <person name="Della Valle G."/>
            <person name="Fryc S."/>
            <person name="Guerin G."/>
            <person name="Hasegawa T."/>
            <person name="Hill E.W."/>
            <person name="Jurka J."/>
            <person name="Kiialainen A."/>
            <person name="Lindgren G."/>
            <person name="Liu J."/>
            <person name="Magnani E."/>
            <person name="Mickelson J.R."/>
            <person name="Murray J."/>
            <person name="Nergadze S.G."/>
            <person name="Onofrio R."/>
            <person name="Pedroni S."/>
            <person name="Piras M.F."/>
            <person name="Raudsepp T."/>
            <person name="Rocchi M."/>
            <person name="Roeed K.H."/>
            <person name="Ryder O.A."/>
            <person name="Searle S."/>
            <person name="Skow L."/>
            <person name="Swinburne J.E."/>
            <person name="Syvaenen A.C."/>
            <person name="Tozaki T."/>
            <person name="Valberg S.J."/>
            <person name="Vaudin M."/>
            <person name="White J.R."/>
            <person name="Zody M.C."/>
            <person name="Lander E.S."/>
            <person name="Lindblad-Toh K."/>
        </authorList>
    </citation>
    <scope>NUCLEOTIDE SEQUENCE [LARGE SCALE GENOMIC DNA]</scope>
    <source>
        <strain evidence="4 5">Thoroughbred</strain>
    </source>
</reference>
<comment type="similarity">
    <text evidence="1">Belongs to the Speedy/Ringo family.</text>
</comment>
<organism evidence="4 5">
    <name type="scientific">Equus caballus</name>
    <name type="common">Horse</name>
    <dbReference type="NCBI Taxonomy" id="9796"/>
    <lineage>
        <taxon>Eukaryota</taxon>
        <taxon>Metazoa</taxon>
        <taxon>Chordata</taxon>
        <taxon>Craniata</taxon>
        <taxon>Vertebrata</taxon>
        <taxon>Euteleostomi</taxon>
        <taxon>Mammalia</taxon>
        <taxon>Eutheria</taxon>
        <taxon>Laurasiatheria</taxon>
        <taxon>Perissodactyla</taxon>
        <taxon>Equidae</taxon>
        <taxon>Equus</taxon>
    </lineage>
</organism>
<evidence type="ECO:0000313" key="5">
    <source>
        <dbReference type="Proteomes" id="UP000002281"/>
    </source>
</evidence>
<evidence type="ECO:0000313" key="4">
    <source>
        <dbReference type="Ensembl" id="ENSECAP00000051315.2"/>
    </source>
</evidence>
<keyword evidence="2" id="KW-0131">Cell cycle</keyword>
<reference evidence="4" key="3">
    <citation type="submission" date="2025-09" db="UniProtKB">
        <authorList>
            <consortium name="Ensembl"/>
        </authorList>
    </citation>
    <scope>IDENTIFICATION</scope>
    <source>
        <strain evidence="4">Thoroughbred</strain>
    </source>
</reference>
<evidence type="ECO:0000256" key="1">
    <source>
        <dbReference type="ARBA" id="ARBA00010932"/>
    </source>
</evidence>
<feature type="region of interest" description="Disordered" evidence="3">
    <location>
        <begin position="189"/>
        <end position="213"/>
    </location>
</feature>
<evidence type="ECO:0000256" key="3">
    <source>
        <dbReference type="SAM" id="MobiDB-lite"/>
    </source>
</evidence>
<dbReference type="Pfam" id="PF11357">
    <property type="entry name" value="Spy1"/>
    <property type="match status" value="1"/>
</dbReference>
<dbReference type="PANTHER" id="PTHR31545:SF2">
    <property type="entry name" value="SPEEDY PROTEIN C"/>
    <property type="match status" value="1"/>
</dbReference>
<reference evidence="4" key="2">
    <citation type="submission" date="2025-08" db="UniProtKB">
        <authorList>
            <consortium name="Ensembl"/>
        </authorList>
    </citation>
    <scope>IDENTIFICATION</scope>
    <source>
        <strain evidence="4">Thoroughbred</strain>
    </source>
</reference>
<dbReference type="Bgee" id="ENSECAG00000031458">
    <property type="expression patterns" value="Expressed in inner cell mass and 13 other cell types or tissues"/>
</dbReference>
<protein>
    <submittedName>
        <fullName evidence="4">Speedy/RINGO cell cycle regulator family member C</fullName>
    </submittedName>
</protein>
<gene>
    <name evidence="4" type="primary">SPDYC</name>
</gene>
<accession>A0A5F5PRM7</accession>
<evidence type="ECO:0000256" key="2">
    <source>
        <dbReference type="ARBA" id="ARBA00023306"/>
    </source>
</evidence>
<dbReference type="Proteomes" id="UP000002281">
    <property type="component" value="Chromosome 12"/>
</dbReference>
<dbReference type="InterPro" id="IPR052316">
    <property type="entry name" value="Speedy-Ringo_regulator"/>
</dbReference>
<keyword evidence="5" id="KW-1185">Reference proteome</keyword>
<dbReference type="AlphaFoldDB" id="A0A5F5PRM7"/>
<dbReference type="PANTHER" id="PTHR31545">
    <property type="entry name" value="SEEDY PROTEIN A/C FAMILY MEMBER"/>
    <property type="match status" value="1"/>
</dbReference>
<dbReference type="Ensembl" id="ENSECAT00000066327.2">
    <property type="protein sequence ID" value="ENSECAP00000051315.2"/>
    <property type="gene ID" value="ENSECAG00000031458.3"/>
</dbReference>
<sequence>MNMVAELQVTLPHPTPPTPTPYEMSDTQDPAAVPAIATQVKLGGWSRQGVGSGSLRSRQHQELQAFLSLLEHSFLQEFLSKDPCFQISDKYLLAMVLVYFQRANLKLSEYTRSNLFLALYLANDMEEDLEDSKCVIFPWALGKDWRRRVSGFLHQRDKLWARMGFRAVVSRQRCEEVMAKEPSHWAWTRERRPHHGRAQRSRPKARVPLPRGPGLSPPHCSLCGLPPRRSHCCRHPRPLPILSKCPSPDPEWHHPPSQACLSVPEDPWGGSFLIVLPPELQLEPGTYTLQSELGTGAGGGLGIPGGRCGAQQNGNEGRGLLGPAGLGTAPALPPPSCVSLTSFLSAPLSLLLPQFSQSFHSALGAGTGSQGEEQPAGLPTGPWRYWLWPPWPPVLRASGWQCCPCPLPPTPNL</sequence>
<feature type="compositionally biased region" description="Basic residues" evidence="3">
    <location>
        <begin position="191"/>
        <end position="205"/>
    </location>
</feature>
<dbReference type="GeneTree" id="ENSGT00940000154524"/>
<name>A0A5F5PRM7_HORSE</name>
<proteinExistence type="inferred from homology"/>